<evidence type="ECO:0000313" key="3">
    <source>
        <dbReference type="Proteomes" id="UP000806542"/>
    </source>
</evidence>
<comment type="caution">
    <text evidence="2">The sequence shown here is derived from an EMBL/GenBank/DDBJ whole genome shotgun (WGS) entry which is preliminary data.</text>
</comment>
<evidence type="ECO:0000256" key="1">
    <source>
        <dbReference type="SAM" id="MobiDB-lite"/>
    </source>
</evidence>
<gene>
    <name evidence="2" type="ORF">INF28_12160</name>
</gene>
<feature type="region of interest" description="Disordered" evidence="1">
    <location>
        <begin position="190"/>
        <end position="222"/>
    </location>
</feature>
<reference evidence="2" key="1">
    <citation type="submission" date="2020-10" db="EMBL/GenBank/DDBJ databases">
        <title>ChiBAC.</title>
        <authorList>
            <person name="Zenner C."/>
            <person name="Hitch T.C.A."/>
            <person name="Clavel T."/>
        </authorList>
    </citation>
    <scope>NUCLEOTIDE SEQUENCE</scope>
    <source>
        <strain evidence="2">DSM 107454</strain>
    </source>
</reference>
<dbReference type="Proteomes" id="UP000806542">
    <property type="component" value="Unassembled WGS sequence"/>
</dbReference>
<name>A0A9D5M090_9FIRM</name>
<feature type="compositionally biased region" description="Basic and acidic residues" evidence="1">
    <location>
        <begin position="150"/>
        <end position="173"/>
    </location>
</feature>
<dbReference type="Pfam" id="PF12687">
    <property type="entry name" value="DUF3801"/>
    <property type="match status" value="1"/>
</dbReference>
<organism evidence="2 3">
    <name type="scientific">Ructibacterium gallinarum</name>
    <dbReference type="NCBI Taxonomy" id="2779355"/>
    <lineage>
        <taxon>Bacteria</taxon>
        <taxon>Bacillati</taxon>
        <taxon>Bacillota</taxon>
        <taxon>Clostridia</taxon>
        <taxon>Eubacteriales</taxon>
        <taxon>Oscillospiraceae</taxon>
        <taxon>Ructibacterium</taxon>
    </lineage>
</organism>
<dbReference type="EMBL" id="JADCKB010000041">
    <property type="protein sequence ID" value="MBE5041206.1"/>
    <property type="molecule type" value="Genomic_DNA"/>
</dbReference>
<feature type="region of interest" description="Disordered" evidence="1">
    <location>
        <begin position="127"/>
        <end position="178"/>
    </location>
</feature>
<sequence>MNTSGEVADLMVKEGIHITESTAKLVGLGAKNLAAIVIALINDDTKLQGKTNLKQLLKSDKPLCILQIKADDLRAFNSEAKKYGVLFTAVRDKTNNTGLCDIIAKQDDVTKLNYIMEKMGYAAPEIELESEQSEPKQLEKEQPSKNQSPRVKENQRERGFMKRGDMEKTDSVIEYRPSVRKKIEEYKKQIHKVQAEKTPVLQKTPEHPVPGKKKSKEKEKSR</sequence>
<dbReference type="AlphaFoldDB" id="A0A9D5M090"/>
<evidence type="ECO:0000313" key="2">
    <source>
        <dbReference type="EMBL" id="MBE5041206.1"/>
    </source>
</evidence>
<protein>
    <submittedName>
        <fullName evidence="2">PcfB family protein</fullName>
    </submittedName>
</protein>
<feature type="compositionally biased region" description="Basic and acidic residues" evidence="1">
    <location>
        <begin position="133"/>
        <end position="143"/>
    </location>
</feature>
<accession>A0A9D5M090</accession>
<dbReference type="RefSeq" id="WP_226393738.1">
    <property type="nucleotide sequence ID" value="NZ_JADCKB010000041.1"/>
</dbReference>
<proteinExistence type="predicted"/>
<dbReference type="InterPro" id="IPR024234">
    <property type="entry name" value="DUF3801"/>
</dbReference>
<keyword evidence="3" id="KW-1185">Reference proteome</keyword>